<protein>
    <submittedName>
        <fullName evidence="3">Uncharacterized protein</fullName>
    </submittedName>
</protein>
<dbReference type="RefSeq" id="XP_067803892.1">
    <property type="nucleotide sequence ID" value="XM_067945101.1"/>
</dbReference>
<sequence length="232" mass="26125">MRRYSWHIGLIGAIVCSKVISALQRLGACNKFGFILPRFHLGNINSNNGGNNIATSPESLENDSEIEEDDEDGDDPLSGTRIGPNGRIINKKRKLYSIGNLKHVDDFYIGKYCVEWTVRGINEKLMFRYRACKSPPLKSSRFAFAGIKGFVIKLWLDGHESSAPGHIAMSLIQEEQWDALESPIELYVGNVIHGPFFYRSAAYFKSAMSLCKLKNVVENNELKIGVRIAQRR</sequence>
<gene>
    <name evidence="3" type="ORF">BdWA1_000045</name>
</gene>
<dbReference type="Proteomes" id="UP001214638">
    <property type="component" value="Unassembled WGS sequence"/>
</dbReference>
<proteinExistence type="predicted"/>
<dbReference type="GeneID" id="94334343"/>
<dbReference type="KEGG" id="bdw:94334343"/>
<organism evidence="3 4">
    <name type="scientific">Babesia duncani</name>
    <dbReference type="NCBI Taxonomy" id="323732"/>
    <lineage>
        <taxon>Eukaryota</taxon>
        <taxon>Sar</taxon>
        <taxon>Alveolata</taxon>
        <taxon>Apicomplexa</taxon>
        <taxon>Aconoidasida</taxon>
        <taxon>Piroplasmida</taxon>
        <taxon>Babesiidae</taxon>
        <taxon>Babesia</taxon>
    </lineage>
</organism>
<feature type="compositionally biased region" description="Acidic residues" evidence="1">
    <location>
        <begin position="60"/>
        <end position="75"/>
    </location>
</feature>
<name>A0AAD9UPQ8_9APIC</name>
<evidence type="ECO:0000256" key="2">
    <source>
        <dbReference type="SAM" id="SignalP"/>
    </source>
</evidence>
<accession>A0AAD9UPQ8</accession>
<feature type="region of interest" description="Disordered" evidence="1">
    <location>
        <begin position="50"/>
        <end position="84"/>
    </location>
</feature>
<keyword evidence="2" id="KW-0732">Signal</keyword>
<evidence type="ECO:0000313" key="3">
    <source>
        <dbReference type="EMBL" id="KAK2197050.1"/>
    </source>
</evidence>
<evidence type="ECO:0000256" key="1">
    <source>
        <dbReference type="SAM" id="MobiDB-lite"/>
    </source>
</evidence>
<evidence type="ECO:0000313" key="4">
    <source>
        <dbReference type="Proteomes" id="UP001214638"/>
    </source>
</evidence>
<keyword evidence="4" id="KW-1185">Reference proteome</keyword>
<reference evidence="3" key="1">
    <citation type="journal article" date="2023" name="Nat. Microbiol.">
        <title>Babesia duncani multi-omics identifies virulence factors and drug targets.</title>
        <authorList>
            <person name="Singh P."/>
            <person name="Lonardi S."/>
            <person name="Liang Q."/>
            <person name="Vydyam P."/>
            <person name="Khabirova E."/>
            <person name="Fang T."/>
            <person name="Gihaz S."/>
            <person name="Thekkiniath J."/>
            <person name="Munshi M."/>
            <person name="Abel S."/>
            <person name="Ciampossin L."/>
            <person name="Batugedara G."/>
            <person name="Gupta M."/>
            <person name="Lu X.M."/>
            <person name="Lenz T."/>
            <person name="Chakravarty S."/>
            <person name="Cornillot E."/>
            <person name="Hu Y."/>
            <person name="Ma W."/>
            <person name="Gonzalez L.M."/>
            <person name="Sanchez S."/>
            <person name="Estrada K."/>
            <person name="Sanchez-Flores A."/>
            <person name="Montero E."/>
            <person name="Harb O.S."/>
            <person name="Le Roch K.G."/>
            <person name="Mamoun C.B."/>
        </authorList>
    </citation>
    <scope>NUCLEOTIDE SEQUENCE</scope>
    <source>
        <strain evidence="3">WA1</strain>
    </source>
</reference>
<feature type="signal peptide" evidence="2">
    <location>
        <begin position="1"/>
        <end position="22"/>
    </location>
</feature>
<feature type="chain" id="PRO_5042190784" evidence="2">
    <location>
        <begin position="23"/>
        <end position="232"/>
    </location>
</feature>
<dbReference type="AlphaFoldDB" id="A0AAD9UPQ8"/>
<dbReference type="EMBL" id="JALLKP010000001">
    <property type="protein sequence ID" value="KAK2197050.1"/>
    <property type="molecule type" value="Genomic_DNA"/>
</dbReference>
<comment type="caution">
    <text evidence="3">The sequence shown here is derived from an EMBL/GenBank/DDBJ whole genome shotgun (WGS) entry which is preliminary data.</text>
</comment>